<comment type="caution">
    <text evidence="4">The sequence shown here is derived from an EMBL/GenBank/DDBJ whole genome shotgun (WGS) entry which is preliminary data.</text>
</comment>
<evidence type="ECO:0000256" key="1">
    <source>
        <dbReference type="ARBA" id="ARBA00023015"/>
    </source>
</evidence>
<dbReference type="InterPro" id="IPR026881">
    <property type="entry name" value="WYL_dom"/>
</dbReference>
<dbReference type="Pfam" id="PF08279">
    <property type="entry name" value="HTH_11"/>
    <property type="match status" value="1"/>
</dbReference>
<evidence type="ECO:0000313" key="5">
    <source>
        <dbReference type="Proteomes" id="UP000614216"/>
    </source>
</evidence>
<dbReference type="InterPro" id="IPR057727">
    <property type="entry name" value="WCX_dom"/>
</dbReference>
<proteinExistence type="predicted"/>
<dbReference type="InterPro" id="IPR036388">
    <property type="entry name" value="WH-like_DNA-bd_sf"/>
</dbReference>
<dbReference type="InterPro" id="IPR001034">
    <property type="entry name" value="DeoR_HTH"/>
</dbReference>
<organism evidence="4 5">
    <name type="scientific">Fulvivirga marina</name>
    <dbReference type="NCBI Taxonomy" id="2494733"/>
    <lineage>
        <taxon>Bacteria</taxon>
        <taxon>Pseudomonadati</taxon>
        <taxon>Bacteroidota</taxon>
        <taxon>Cytophagia</taxon>
        <taxon>Cytophagales</taxon>
        <taxon>Fulvivirgaceae</taxon>
        <taxon>Fulvivirga</taxon>
    </lineage>
</organism>
<dbReference type="PROSITE" id="PS52050">
    <property type="entry name" value="WYL"/>
    <property type="match status" value="1"/>
</dbReference>
<dbReference type="Pfam" id="PF25583">
    <property type="entry name" value="WCX"/>
    <property type="match status" value="1"/>
</dbReference>
<dbReference type="Proteomes" id="UP000614216">
    <property type="component" value="Unassembled WGS sequence"/>
</dbReference>
<name>A0A937FV40_9BACT</name>
<dbReference type="InterPro" id="IPR028349">
    <property type="entry name" value="PafC-like"/>
</dbReference>
<protein>
    <submittedName>
        <fullName evidence="4">YafY family transcriptional regulator</fullName>
    </submittedName>
</protein>
<dbReference type="Gene3D" id="1.10.10.10">
    <property type="entry name" value="Winged helix-like DNA-binding domain superfamily/Winged helix DNA-binding domain"/>
    <property type="match status" value="1"/>
</dbReference>
<dbReference type="InterPro" id="IPR051534">
    <property type="entry name" value="CBASS_pafABC_assoc_protein"/>
</dbReference>
<dbReference type="InterPro" id="IPR013196">
    <property type="entry name" value="HTH_11"/>
</dbReference>
<accession>A0A937FV40</accession>
<evidence type="ECO:0000313" key="4">
    <source>
        <dbReference type="EMBL" id="MBL6444998.1"/>
    </source>
</evidence>
<dbReference type="PIRSF" id="PIRSF016838">
    <property type="entry name" value="PafC"/>
    <property type="match status" value="1"/>
</dbReference>
<dbReference type="PANTHER" id="PTHR34580:SF1">
    <property type="entry name" value="PROTEIN PAFC"/>
    <property type="match status" value="1"/>
</dbReference>
<evidence type="ECO:0000259" key="3">
    <source>
        <dbReference type="PROSITE" id="PS51000"/>
    </source>
</evidence>
<keyword evidence="1" id="KW-0805">Transcription regulation</keyword>
<dbReference type="InterPro" id="IPR036390">
    <property type="entry name" value="WH_DNA-bd_sf"/>
</dbReference>
<dbReference type="SUPFAM" id="SSF46785">
    <property type="entry name" value="Winged helix' DNA-binding domain"/>
    <property type="match status" value="1"/>
</dbReference>
<feature type="domain" description="HTH deoR-type" evidence="3">
    <location>
        <begin position="3"/>
        <end position="58"/>
    </location>
</feature>
<keyword evidence="5" id="KW-1185">Reference proteome</keyword>
<dbReference type="GO" id="GO:0003700">
    <property type="term" value="F:DNA-binding transcription factor activity"/>
    <property type="evidence" value="ECO:0007669"/>
    <property type="project" value="InterPro"/>
</dbReference>
<evidence type="ECO:0000256" key="2">
    <source>
        <dbReference type="ARBA" id="ARBA00023163"/>
    </source>
</evidence>
<keyword evidence="2" id="KW-0804">Transcription</keyword>
<dbReference type="PROSITE" id="PS51000">
    <property type="entry name" value="HTH_DEOR_2"/>
    <property type="match status" value="1"/>
</dbReference>
<dbReference type="Pfam" id="PF13280">
    <property type="entry name" value="WYL"/>
    <property type="match status" value="1"/>
</dbReference>
<gene>
    <name evidence="4" type="ORF">JMN32_01670</name>
</gene>
<sequence>MNRIDRLSAILIQLQSKKVVTAQHIADRFEISLRTVYRDIRALEEAGVPIGAEAGKGYFLMEGYNLPPVSFTKEEAGAILMASKLAEKHTDKSIQLHFEEAMFKIKAVLKMQEKDYLENLEQNIEVLQRPNIAAEQFPDHFLADIQSSLALKKVLSFEYFSNYNGQYTTRQVEPLGLCYYGSHWHMIGFCRMRQDLRDFRTDRIIKLRVLDELYDPEKHQSYQEHLKTFMQGTDMQESRIIVSKRISRYLGEQKYYFGLTEEKDVNEGVELTFMTSSFKGLARWLLMFGSEVSIISPDTLKEEVQMLAKETFEHHYGSK</sequence>
<reference evidence="4" key="1">
    <citation type="submission" date="2021-01" db="EMBL/GenBank/DDBJ databases">
        <title>Fulvivirga kasyanovii gen. nov., sp nov., a novel member of the phylum Bacteroidetes isolated from seawater in a mussel farm.</title>
        <authorList>
            <person name="Zhao L.-H."/>
            <person name="Wang Z.-J."/>
        </authorList>
    </citation>
    <scope>NUCLEOTIDE SEQUENCE</scope>
    <source>
        <strain evidence="4">29W222</strain>
    </source>
</reference>
<dbReference type="PANTHER" id="PTHR34580">
    <property type="match status" value="1"/>
</dbReference>
<dbReference type="AlphaFoldDB" id="A0A937FV40"/>
<dbReference type="RefSeq" id="WP_202854542.1">
    <property type="nucleotide sequence ID" value="NZ_JAEUGD010000003.1"/>
</dbReference>
<dbReference type="EMBL" id="JAEUGD010000003">
    <property type="protein sequence ID" value="MBL6444998.1"/>
    <property type="molecule type" value="Genomic_DNA"/>
</dbReference>